<sequence>MGFKKYMHLERFGTTEVQNIELGECFIFPKIDGTNASVWLYNGKIQAGSRTRHLSLEKDNAGFLEWVLKQENLLNYLKENPTHRLFGEWLVPHSLKTYRNDAWRRFYIFEVVEDRDLSELQHDADEKFNYLHYNDYKPLLEKHEIDFIPPISVIINSNYEQLVNQLMKNDFLIQDGKGYGEGIVLKNYDFKNKYGRKTWAKIVTSEFKEKHAKVMGKSAIEGKKMVEEEIAEKYVTTSFCEKEFAKIKSVDGWSSKMIPRLLNVIYYEMVKEECWNFVKENRNPIINFKTLQHFVFAKVRERLPNVF</sequence>
<evidence type="ECO:0000313" key="2">
    <source>
        <dbReference type="EMBL" id="QRE03554.1"/>
    </source>
</evidence>
<dbReference type="Gene3D" id="3.30.470.30">
    <property type="entry name" value="DNA ligase/mRNA capping enzyme"/>
    <property type="match status" value="1"/>
</dbReference>
<dbReference type="RefSeq" id="WP_203095889.1">
    <property type="nucleotide sequence ID" value="NZ_CP059075.1"/>
</dbReference>
<dbReference type="EMBL" id="CP059075">
    <property type="protein sequence ID" value="QRE03554.1"/>
    <property type="molecule type" value="Genomic_DNA"/>
</dbReference>
<protein>
    <recommendedName>
        <fullName evidence="1">RNA ligase domain-containing protein</fullName>
    </recommendedName>
</protein>
<reference evidence="2 3" key="1">
    <citation type="submission" date="2020-07" db="EMBL/GenBank/DDBJ databases">
        <title>Genomic characterization of Flavobacterium psychrophilum strains.</title>
        <authorList>
            <person name="Castillo D."/>
            <person name="Jorgensen J."/>
            <person name="Middelboe M."/>
        </authorList>
    </citation>
    <scope>NUCLEOTIDE SEQUENCE [LARGE SCALE GENOMIC DNA]</scope>
    <source>
        <strain evidence="2 3">FPS-R7</strain>
    </source>
</reference>
<evidence type="ECO:0000259" key="1">
    <source>
        <dbReference type="Pfam" id="PF09414"/>
    </source>
</evidence>
<dbReference type="Pfam" id="PF09414">
    <property type="entry name" value="RNA_ligase"/>
    <property type="match status" value="1"/>
</dbReference>
<dbReference type="InterPro" id="IPR021122">
    <property type="entry name" value="RNA_ligase_dom_REL/Rnl2"/>
</dbReference>
<organism evidence="2 3">
    <name type="scientific">Flavobacterium psychrophilum</name>
    <dbReference type="NCBI Taxonomy" id="96345"/>
    <lineage>
        <taxon>Bacteria</taxon>
        <taxon>Pseudomonadati</taxon>
        <taxon>Bacteroidota</taxon>
        <taxon>Flavobacteriia</taxon>
        <taxon>Flavobacteriales</taxon>
        <taxon>Flavobacteriaceae</taxon>
        <taxon>Flavobacterium</taxon>
    </lineage>
</organism>
<dbReference type="SUPFAM" id="SSF56091">
    <property type="entry name" value="DNA ligase/mRNA capping enzyme, catalytic domain"/>
    <property type="match status" value="1"/>
</dbReference>
<gene>
    <name evidence="2" type="ORF">H0H26_11790</name>
</gene>
<evidence type="ECO:0000313" key="3">
    <source>
        <dbReference type="Proteomes" id="UP000596329"/>
    </source>
</evidence>
<accession>A0A7U2NEB2</accession>
<feature type="domain" description="RNA ligase" evidence="1">
    <location>
        <begin position="26"/>
        <end position="203"/>
    </location>
</feature>
<dbReference type="Proteomes" id="UP000596329">
    <property type="component" value="Chromosome"/>
</dbReference>
<name>A0A7U2NEB2_FLAPS</name>
<proteinExistence type="predicted"/>
<dbReference type="AlphaFoldDB" id="A0A7U2NEB2"/>